<evidence type="ECO:0000313" key="3">
    <source>
        <dbReference type="Proteomes" id="UP000266861"/>
    </source>
</evidence>
<protein>
    <submittedName>
        <fullName evidence="2">Uncharacterized protein</fullName>
    </submittedName>
</protein>
<dbReference type="AlphaFoldDB" id="A0A397J7M8"/>
<name>A0A397J7M8_9GLOM</name>
<feature type="compositionally biased region" description="Polar residues" evidence="1">
    <location>
        <begin position="1"/>
        <end position="21"/>
    </location>
</feature>
<dbReference type="EMBL" id="PQFF01000123">
    <property type="protein sequence ID" value="RHZ80780.1"/>
    <property type="molecule type" value="Genomic_DNA"/>
</dbReference>
<feature type="region of interest" description="Disordered" evidence="1">
    <location>
        <begin position="1"/>
        <end position="76"/>
    </location>
</feature>
<accession>A0A397J7M8</accession>
<reference evidence="2 3" key="1">
    <citation type="submission" date="2018-08" db="EMBL/GenBank/DDBJ databases">
        <title>Genome and evolution of the arbuscular mycorrhizal fungus Diversispora epigaea (formerly Glomus versiforme) and its bacterial endosymbionts.</title>
        <authorList>
            <person name="Sun X."/>
            <person name="Fei Z."/>
            <person name="Harrison M."/>
        </authorList>
    </citation>
    <scope>NUCLEOTIDE SEQUENCE [LARGE SCALE GENOMIC DNA]</scope>
    <source>
        <strain evidence="2 3">IT104</strain>
    </source>
</reference>
<proteinExistence type="predicted"/>
<sequence>MKQDLETTASSSNTSLKTVQSLEKRNMEITPSKEATPERNIININQEATDSEINEPEELETEENNKEKEDENGEKRIETNAKRYKVWIKIHSLKGKNIREKTTYLLDEIKKNKIQWINLSREKNPNEKGIHLSLTFDNEEELQKILKLELETIEINKKVKMTRAPLTRKNTRVAEEILTQKFQIVGNECVRVTTPEIKYADLLKLKETGFAAKALDVPQTINGNRKGLAILNFESQEILEVVVGRGYFVDQHVIKIVAVETKICHQCKSMDYLVKDCQIVKEIKEREFRQKQNYQRFNQTYRKYQPRIYNTLSNRYTNQTNTYAEITRKRGSNFNEQQQSQTLKMEIKMKIKK</sequence>
<evidence type="ECO:0000313" key="2">
    <source>
        <dbReference type="EMBL" id="RHZ80780.1"/>
    </source>
</evidence>
<dbReference type="Proteomes" id="UP000266861">
    <property type="component" value="Unassembled WGS sequence"/>
</dbReference>
<comment type="caution">
    <text evidence="2">The sequence shown here is derived from an EMBL/GenBank/DDBJ whole genome shotgun (WGS) entry which is preliminary data.</text>
</comment>
<feature type="compositionally biased region" description="Acidic residues" evidence="1">
    <location>
        <begin position="49"/>
        <end position="62"/>
    </location>
</feature>
<gene>
    <name evidence="2" type="ORF">Glove_132g274</name>
</gene>
<feature type="compositionally biased region" description="Basic and acidic residues" evidence="1">
    <location>
        <begin position="63"/>
        <end position="76"/>
    </location>
</feature>
<keyword evidence="3" id="KW-1185">Reference proteome</keyword>
<organism evidence="2 3">
    <name type="scientific">Diversispora epigaea</name>
    <dbReference type="NCBI Taxonomy" id="1348612"/>
    <lineage>
        <taxon>Eukaryota</taxon>
        <taxon>Fungi</taxon>
        <taxon>Fungi incertae sedis</taxon>
        <taxon>Mucoromycota</taxon>
        <taxon>Glomeromycotina</taxon>
        <taxon>Glomeromycetes</taxon>
        <taxon>Diversisporales</taxon>
        <taxon>Diversisporaceae</taxon>
        <taxon>Diversispora</taxon>
    </lineage>
</organism>
<evidence type="ECO:0000256" key="1">
    <source>
        <dbReference type="SAM" id="MobiDB-lite"/>
    </source>
</evidence>
<dbReference type="OrthoDB" id="2478835at2759"/>